<sequence length="356" mass="41977">MEGQLQREIRFEGGYRDQLAQAFEKLFPASVREPTASQMKDHLAEVRQRELQMEDTELEELLKIHNMDRGDLKLFLTIERQEYPQEVYTLPVHSHFSSRHLPKGYAYRGGAARSLLFRSLGIDPSYVPRDIDVIRLKDDLEEQSARDDQVAREFMPEDYQDGHGIEVVKDFRTYFATRDLTLNEVLATDTQIFATRRAILDIIRHIIRPTMYERILFGGKNIGPKMLAKILRFYVEAIYRYDEAGIRDVDDWQFEENHIPPIWLAVQLDRAYEVNAEVAEQYIHELVRRGILPGEIDSVESAAQYLSRFLREGTYFFRHAPICQFEIEYEWSEFYEEKIRRRKGKKISRNESAVAL</sequence>
<protein>
    <submittedName>
        <fullName evidence="1">Uncharacterized protein</fullName>
    </submittedName>
</protein>
<evidence type="ECO:0000313" key="1">
    <source>
        <dbReference type="EMBL" id="KKU32393.1"/>
    </source>
</evidence>
<evidence type="ECO:0000313" key="2">
    <source>
        <dbReference type="Proteomes" id="UP000034705"/>
    </source>
</evidence>
<comment type="caution">
    <text evidence="1">The sequence shown here is derived from an EMBL/GenBank/DDBJ whole genome shotgun (WGS) entry which is preliminary data.</text>
</comment>
<dbReference type="Proteomes" id="UP000034705">
    <property type="component" value="Unassembled WGS sequence"/>
</dbReference>
<gene>
    <name evidence="1" type="ORF">UX45_C0018G0020</name>
</gene>
<dbReference type="AlphaFoldDB" id="A0A0G1RR06"/>
<name>A0A0G1RR06_9BACT</name>
<reference evidence="1 2" key="1">
    <citation type="journal article" date="2015" name="Nature">
        <title>rRNA introns, odd ribosomes, and small enigmatic genomes across a large radiation of phyla.</title>
        <authorList>
            <person name="Brown C.T."/>
            <person name="Hug L.A."/>
            <person name="Thomas B.C."/>
            <person name="Sharon I."/>
            <person name="Castelle C.J."/>
            <person name="Singh A."/>
            <person name="Wilkins M.J."/>
            <person name="Williams K.H."/>
            <person name="Banfield J.F."/>
        </authorList>
    </citation>
    <scope>NUCLEOTIDE SEQUENCE [LARGE SCALE GENOMIC DNA]</scope>
</reference>
<organism evidence="1 2">
    <name type="scientific">Candidatus Uhrbacteria bacterium GW2011_GWF2_46_218</name>
    <dbReference type="NCBI Taxonomy" id="1619001"/>
    <lineage>
        <taxon>Bacteria</taxon>
        <taxon>Candidatus Uhriibacteriota</taxon>
    </lineage>
</organism>
<proteinExistence type="predicted"/>
<accession>A0A0G1RR06</accession>
<dbReference type="EMBL" id="LCMG01000018">
    <property type="protein sequence ID" value="KKU32393.1"/>
    <property type="molecule type" value="Genomic_DNA"/>
</dbReference>